<feature type="domain" description="Gfo/Idh/MocA-like oxidoreductase N-terminal" evidence="1">
    <location>
        <begin position="5"/>
        <end position="122"/>
    </location>
</feature>
<evidence type="ECO:0008006" key="5">
    <source>
        <dbReference type="Google" id="ProtNLM"/>
    </source>
</evidence>
<dbReference type="Pfam" id="PF01408">
    <property type="entry name" value="GFO_IDH_MocA"/>
    <property type="match status" value="1"/>
</dbReference>
<evidence type="ECO:0000259" key="2">
    <source>
        <dbReference type="Pfam" id="PF22725"/>
    </source>
</evidence>
<evidence type="ECO:0000259" key="1">
    <source>
        <dbReference type="Pfam" id="PF01408"/>
    </source>
</evidence>
<evidence type="ECO:0000313" key="3">
    <source>
        <dbReference type="EMBL" id="OGE13447.1"/>
    </source>
</evidence>
<dbReference type="SUPFAM" id="SSF55347">
    <property type="entry name" value="Glyceraldehyde-3-phosphate dehydrogenase-like, C-terminal domain"/>
    <property type="match status" value="1"/>
</dbReference>
<dbReference type="Gene3D" id="3.40.50.720">
    <property type="entry name" value="NAD(P)-binding Rossmann-like Domain"/>
    <property type="match status" value="1"/>
</dbReference>
<dbReference type="Proteomes" id="UP000177300">
    <property type="component" value="Unassembled WGS sequence"/>
</dbReference>
<dbReference type="EMBL" id="MFBY01000032">
    <property type="protein sequence ID" value="OGE13447.1"/>
    <property type="molecule type" value="Genomic_DNA"/>
</dbReference>
<evidence type="ECO:0000313" key="4">
    <source>
        <dbReference type="Proteomes" id="UP000177300"/>
    </source>
</evidence>
<dbReference type="InterPro" id="IPR036291">
    <property type="entry name" value="NAD(P)-bd_dom_sf"/>
</dbReference>
<name>A0A1F5IAL3_9BACT</name>
<accession>A0A1F5IAL3</accession>
<sequence length="327" mass="37483">MKDKKIIVVGCGSIGSRHLKNLCSLGVKKLIAVDLDKERLKSLEKIIKDLKTYTNLDSALEKETYINAGFVCTPTSLHIPVATKLAKAKINLFIEKPLSHNLKGVDNLQKVVKRNKLITMMGMNYRFHPGLLKVKKLIDNNKIGQVLSVRVIGGYYLPYWHPNVDYKKEYVARKELGGGVILTSLSHTIDYITWIFGNINLIYAWKGTIGNLKINVEDVAILILKTKMNKPILVYSDFLQKNNQHDFEIVGEKGTIKFNFLSDCVDVYFDEDKNWQKLKYKFEINDMYVREAKLFLSNVKKNQNTEMNINEGIEVLNILLQSKNKLI</sequence>
<proteinExistence type="predicted"/>
<gene>
    <name evidence="3" type="ORF">A3G14_05365</name>
</gene>
<reference evidence="3 4" key="1">
    <citation type="journal article" date="2016" name="Nat. Commun.">
        <title>Thousands of microbial genomes shed light on interconnected biogeochemical processes in an aquifer system.</title>
        <authorList>
            <person name="Anantharaman K."/>
            <person name="Brown C.T."/>
            <person name="Hug L.A."/>
            <person name="Sharon I."/>
            <person name="Castelle C.J."/>
            <person name="Probst A.J."/>
            <person name="Thomas B.C."/>
            <person name="Singh A."/>
            <person name="Wilkins M.J."/>
            <person name="Karaoz U."/>
            <person name="Brodie E.L."/>
            <person name="Williams K.H."/>
            <person name="Hubbard S.S."/>
            <person name="Banfield J.F."/>
        </authorList>
    </citation>
    <scope>NUCLEOTIDE SEQUENCE [LARGE SCALE GENOMIC DNA]</scope>
</reference>
<dbReference type="GO" id="GO:0000166">
    <property type="term" value="F:nucleotide binding"/>
    <property type="evidence" value="ECO:0007669"/>
    <property type="project" value="InterPro"/>
</dbReference>
<dbReference type="Gene3D" id="3.30.360.10">
    <property type="entry name" value="Dihydrodipicolinate Reductase, domain 2"/>
    <property type="match status" value="1"/>
</dbReference>
<dbReference type="PANTHER" id="PTHR43377:SF1">
    <property type="entry name" value="BILIVERDIN REDUCTASE A"/>
    <property type="match status" value="1"/>
</dbReference>
<dbReference type="InterPro" id="IPR000683">
    <property type="entry name" value="Gfo/Idh/MocA-like_OxRdtase_N"/>
</dbReference>
<dbReference type="PANTHER" id="PTHR43377">
    <property type="entry name" value="BILIVERDIN REDUCTASE A"/>
    <property type="match status" value="1"/>
</dbReference>
<dbReference type="Pfam" id="PF22725">
    <property type="entry name" value="GFO_IDH_MocA_C3"/>
    <property type="match status" value="1"/>
</dbReference>
<dbReference type="AlphaFoldDB" id="A0A1F5IAL3"/>
<dbReference type="InterPro" id="IPR055170">
    <property type="entry name" value="GFO_IDH_MocA-like_dom"/>
</dbReference>
<dbReference type="SUPFAM" id="SSF51735">
    <property type="entry name" value="NAD(P)-binding Rossmann-fold domains"/>
    <property type="match status" value="1"/>
</dbReference>
<dbReference type="InterPro" id="IPR051450">
    <property type="entry name" value="Gfo/Idh/MocA_Oxidoreductases"/>
</dbReference>
<comment type="caution">
    <text evidence="3">The sequence shown here is derived from an EMBL/GenBank/DDBJ whole genome shotgun (WGS) entry which is preliminary data.</text>
</comment>
<feature type="domain" description="GFO/IDH/MocA-like oxidoreductase" evidence="2">
    <location>
        <begin position="132"/>
        <end position="256"/>
    </location>
</feature>
<protein>
    <recommendedName>
        <fullName evidence="5">Gfo/Idh/MocA-like oxidoreductase N-terminal domain-containing protein</fullName>
    </recommendedName>
</protein>
<organism evidence="3 4">
    <name type="scientific">Candidatus Curtissbacteria bacterium RIFCSPLOWO2_12_FULL_38_9</name>
    <dbReference type="NCBI Taxonomy" id="1797735"/>
    <lineage>
        <taxon>Bacteria</taxon>
        <taxon>Candidatus Curtissiibacteriota</taxon>
    </lineage>
</organism>